<keyword evidence="2" id="KW-1185">Reference proteome</keyword>
<gene>
    <name evidence="1" type="ORF">PsYK624_124100</name>
</gene>
<dbReference type="EMBL" id="BPQB01000057">
    <property type="protein sequence ID" value="GJE96216.1"/>
    <property type="molecule type" value="Genomic_DNA"/>
</dbReference>
<organism evidence="1 2">
    <name type="scientific">Phanerochaete sordida</name>
    <dbReference type="NCBI Taxonomy" id="48140"/>
    <lineage>
        <taxon>Eukaryota</taxon>
        <taxon>Fungi</taxon>
        <taxon>Dikarya</taxon>
        <taxon>Basidiomycota</taxon>
        <taxon>Agaricomycotina</taxon>
        <taxon>Agaricomycetes</taxon>
        <taxon>Polyporales</taxon>
        <taxon>Phanerochaetaceae</taxon>
        <taxon>Phanerochaete</taxon>
    </lineage>
</organism>
<name>A0A9P3GJN9_9APHY</name>
<proteinExistence type="predicted"/>
<evidence type="ECO:0008006" key="3">
    <source>
        <dbReference type="Google" id="ProtNLM"/>
    </source>
</evidence>
<evidence type="ECO:0000313" key="1">
    <source>
        <dbReference type="EMBL" id="GJE96216.1"/>
    </source>
</evidence>
<protein>
    <recommendedName>
        <fullName evidence="3">F-box domain-containing protein</fullName>
    </recommendedName>
</protein>
<dbReference type="AlphaFoldDB" id="A0A9P3GJN9"/>
<dbReference type="Proteomes" id="UP000703269">
    <property type="component" value="Unassembled WGS sequence"/>
</dbReference>
<sequence length="406" mass="46668">MDIFYNFGHTKFAFDMAKFAAPHWEERRRRFYRQAATLPGEIVMAIVAVFTDEDYPRYGSLSPSWGRLSAVCRTWSNIFRPLMFQIAVLEKMSHYHHFRNALYSSCGCAGSLVSELDIQPVPCQRYTTPGLPFVLASMSWRLQQVACLSLRWLEIINWTCDSLSQLFRIIRAIHGLEILRMTSVDITHNSRPLCWPASLTRTPPHLIEIDRCDMSDDALTAFLKLGLCGRPNLLPASHRSPIKSWSVARAIHFDDATAVVAMHETFIQRWKHSSSTHTSISLEVDSLSDMTVSIILAAEENSWYHTNAEMHSPDDGDLRLRRIELRQNRAKYSKTTLKRLDRSLWESSRRSRPPLRFSAVLCADKYKEDVERELPQLMPQLYRAGRVSVVKVDHPSLPECRTPACN</sequence>
<comment type="caution">
    <text evidence="1">The sequence shown here is derived from an EMBL/GenBank/DDBJ whole genome shotgun (WGS) entry which is preliminary data.</text>
</comment>
<reference evidence="1 2" key="1">
    <citation type="submission" date="2021-08" db="EMBL/GenBank/DDBJ databases">
        <title>Draft Genome Sequence of Phanerochaete sordida strain YK-624.</title>
        <authorList>
            <person name="Mori T."/>
            <person name="Dohra H."/>
            <person name="Suzuki T."/>
            <person name="Kawagishi H."/>
            <person name="Hirai H."/>
        </authorList>
    </citation>
    <scope>NUCLEOTIDE SEQUENCE [LARGE SCALE GENOMIC DNA]</scope>
    <source>
        <strain evidence="1 2">YK-624</strain>
    </source>
</reference>
<evidence type="ECO:0000313" key="2">
    <source>
        <dbReference type="Proteomes" id="UP000703269"/>
    </source>
</evidence>
<accession>A0A9P3GJN9</accession>